<dbReference type="Proteomes" id="UP000541426">
    <property type="component" value="Unassembled WGS sequence"/>
</dbReference>
<keyword evidence="2" id="KW-0808">Transferase</keyword>
<keyword evidence="2 3" id="KW-0418">Kinase</keyword>
<dbReference type="InterPro" id="IPR011009">
    <property type="entry name" value="Kinase-like_dom_sf"/>
</dbReference>
<evidence type="ECO:0000313" key="3">
    <source>
        <dbReference type="EMBL" id="MBB3984675.1"/>
    </source>
</evidence>
<sequence>MKARIASALGAEVTDLRPLHGGDLSEVVQATLSDGRRVVAKLGTHVAVEARMLRAIARTGANTPKVLHNSDDLLLLEHLPEARPSPAGWQVLGTTLRQLHSAPAQTPGWMEDYAFGALTIDNQPRRDWPTFWDQARLRPFLPSLPKHTANRLSALLPTLPDRLNNAPLALLHGDLWTGNALFTADSAYLIDPASYHGDPEVDLAMLHVFGTPPDAFWQGYGTPREGWRARRSIYQLYPALVHHRLFGAGYLGLVEQLLDEAFA</sequence>
<keyword evidence="4" id="KW-1185">Reference proteome</keyword>
<dbReference type="InterPro" id="IPR016477">
    <property type="entry name" value="Fructo-/Ketosamine-3-kinase"/>
</dbReference>
<dbReference type="PIRSF" id="PIRSF006221">
    <property type="entry name" value="Ketosamine-3-kinase"/>
    <property type="match status" value="1"/>
</dbReference>
<comment type="similarity">
    <text evidence="1 2">Belongs to the fructosamine kinase family.</text>
</comment>
<comment type="caution">
    <text evidence="3">The sequence shown here is derived from an EMBL/GenBank/DDBJ whole genome shotgun (WGS) entry which is preliminary data.</text>
</comment>
<dbReference type="RefSeq" id="WP_183963477.1">
    <property type="nucleotide sequence ID" value="NZ_BAABBZ010000014.1"/>
</dbReference>
<dbReference type="GO" id="GO:0016301">
    <property type="term" value="F:kinase activity"/>
    <property type="evidence" value="ECO:0007669"/>
    <property type="project" value="UniProtKB-UniRule"/>
</dbReference>
<dbReference type="Gene3D" id="3.30.200.20">
    <property type="entry name" value="Phosphorylase Kinase, domain 1"/>
    <property type="match status" value="1"/>
</dbReference>
<dbReference type="Gene3D" id="3.90.1200.10">
    <property type="match status" value="1"/>
</dbReference>
<dbReference type="AlphaFoldDB" id="A0A7W6DQ43"/>
<protein>
    <submittedName>
        <fullName evidence="3">Fructosamine-3-kinase</fullName>
    </submittedName>
</protein>
<proteinExistence type="inferred from homology"/>
<evidence type="ECO:0000256" key="2">
    <source>
        <dbReference type="PIRNR" id="PIRNR006221"/>
    </source>
</evidence>
<accession>A0A7W6DQ43</accession>
<evidence type="ECO:0000313" key="4">
    <source>
        <dbReference type="Proteomes" id="UP000541426"/>
    </source>
</evidence>
<name>A0A7W6DQ43_9RHOB</name>
<dbReference type="EMBL" id="JACIEJ010000002">
    <property type="protein sequence ID" value="MBB3984675.1"/>
    <property type="molecule type" value="Genomic_DNA"/>
</dbReference>
<dbReference type="Pfam" id="PF03881">
    <property type="entry name" value="Fructosamin_kin"/>
    <property type="match status" value="1"/>
</dbReference>
<evidence type="ECO:0000256" key="1">
    <source>
        <dbReference type="ARBA" id="ARBA00009460"/>
    </source>
</evidence>
<dbReference type="PANTHER" id="PTHR12149">
    <property type="entry name" value="FRUCTOSAMINE 3 KINASE-RELATED PROTEIN"/>
    <property type="match status" value="1"/>
</dbReference>
<dbReference type="PANTHER" id="PTHR12149:SF8">
    <property type="entry name" value="PROTEIN-RIBULOSAMINE 3-KINASE"/>
    <property type="match status" value="1"/>
</dbReference>
<organism evidence="3 4">
    <name type="scientific">Sagittula marina</name>
    <dbReference type="NCBI Taxonomy" id="943940"/>
    <lineage>
        <taxon>Bacteria</taxon>
        <taxon>Pseudomonadati</taxon>
        <taxon>Pseudomonadota</taxon>
        <taxon>Alphaproteobacteria</taxon>
        <taxon>Rhodobacterales</taxon>
        <taxon>Roseobacteraceae</taxon>
        <taxon>Sagittula</taxon>
    </lineage>
</organism>
<gene>
    <name evidence="3" type="ORF">GGQ68_000991</name>
</gene>
<reference evidence="3 4" key="1">
    <citation type="submission" date="2020-08" db="EMBL/GenBank/DDBJ databases">
        <title>Genomic Encyclopedia of Type Strains, Phase IV (KMG-IV): sequencing the most valuable type-strain genomes for metagenomic binning, comparative biology and taxonomic classification.</title>
        <authorList>
            <person name="Goeker M."/>
        </authorList>
    </citation>
    <scope>NUCLEOTIDE SEQUENCE [LARGE SCALE GENOMIC DNA]</scope>
    <source>
        <strain evidence="3 4">DSM 102235</strain>
    </source>
</reference>
<dbReference type="SUPFAM" id="SSF56112">
    <property type="entry name" value="Protein kinase-like (PK-like)"/>
    <property type="match status" value="1"/>
</dbReference>